<reference evidence="2" key="1">
    <citation type="journal article" date="2020" name="New Phytol.">
        <title>Comparative genomics reveals dynamic genome evolution in host specialist ectomycorrhizal fungi.</title>
        <authorList>
            <person name="Lofgren L.A."/>
            <person name="Nguyen N.H."/>
            <person name="Vilgalys R."/>
            <person name="Ruytinx J."/>
            <person name="Liao H.L."/>
            <person name="Branco S."/>
            <person name="Kuo A."/>
            <person name="LaButti K."/>
            <person name="Lipzen A."/>
            <person name="Andreopoulos W."/>
            <person name="Pangilinan J."/>
            <person name="Riley R."/>
            <person name="Hundley H."/>
            <person name="Na H."/>
            <person name="Barry K."/>
            <person name="Grigoriev I.V."/>
            <person name="Stajich J.E."/>
            <person name="Kennedy P.G."/>
        </authorList>
    </citation>
    <scope>NUCLEOTIDE SEQUENCE</scope>
    <source>
        <strain evidence="2">FC423</strain>
    </source>
</reference>
<evidence type="ECO:0000313" key="2">
    <source>
        <dbReference type="EMBL" id="KAG2118688.1"/>
    </source>
</evidence>
<dbReference type="PANTHER" id="PTHR10622:SF10">
    <property type="entry name" value="HET DOMAIN-CONTAINING PROTEIN"/>
    <property type="match status" value="1"/>
</dbReference>
<dbReference type="Pfam" id="PF06985">
    <property type="entry name" value="HET"/>
    <property type="match status" value="1"/>
</dbReference>
<dbReference type="InterPro" id="IPR010730">
    <property type="entry name" value="HET"/>
</dbReference>
<organism evidence="2 3">
    <name type="scientific">Suillus discolor</name>
    <dbReference type="NCBI Taxonomy" id="1912936"/>
    <lineage>
        <taxon>Eukaryota</taxon>
        <taxon>Fungi</taxon>
        <taxon>Dikarya</taxon>
        <taxon>Basidiomycota</taxon>
        <taxon>Agaricomycotina</taxon>
        <taxon>Agaricomycetes</taxon>
        <taxon>Agaricomycetidae</taxon>
        <taxon>Boletales</taxon>
        <taxon>Suillineae</taxon>
        <taxon>Suillaceae</taxon>
        <taxon>Suillus</taxon>
    </lineage>
</organism>
<gene>
    <name evidence="2" type="ORF">F5147DRAFT_800738</name>
</gene>
<name>A0A9P7JZU4_9AGAM</name>
<dbReference type="SUPFAM" id="SSF48452">
    <property type="entry name" value="TPR-like"/>
    <property type="match status" value="1"/>
</dbReference>
<evidence type="ECO:0000313" key="3">
    <source>
        <dbReference type="Proteomes" id="UP000823399"/>
    </source>
</evidence>
<dbReference type="EMBL" id="JABBWM010000003">
    <property type="protein sequence ID" value="KAG2118688.1"/>
    <property type="molecule type" value="Genomic_DNA"/>
</dbReference>
<dbReference type="AlphaFoldDB" id="A0A9P7JZU4"/>
<dbReference type="RefSeq" id="XP_041298797.1">
    <property type="nucleotide sequence ID" value="XM_041443272.1"/>
</dbReference>
<sequence>MLWKEALLDAQKVTELNPSSYLGYSLKHAALHGAQRYDEAVQAYQDMLSKLNAPDNETQIIDAQLDNAPLRVLDTTTGLLCDREMQICTFKTSTEYKELVSSTIMHRDIQMKRIEEVAMSYFRYVMLSHRWEDGEPLLQDIQGKVIYELDPVGDIKKLQSFCKTTRDLGYHWAWSDTCCIDKNIDVKLQASLKSMFACRILLPSSKPGALARSAWNTRGWTVQEFLVSKVIIFYQKDWTLYLDDRTPNHKDSVAIMQELEDVTGIDRRAVVAFRPGMRDAREKLQWASTCITTLQEDIAYSLFGVFGIRLHVDYTEKKQNALGRLLQEIIAQSGDITALDWVGKSSEFNSCLPADITLYEAPPRKLSSPSEEEIQSSVSSLRDDTQSVDNWSVPESPLCNSPVAQTGSIYSDLDSRALRLIVCLGQPFSAFLLARQRNGEFKRIASEHDIIARVKDMASISYLMDMRTLEVL</sequence>
<comment type="caution">
    <text evidence="2">The sequence shown here is derived from an EMBL/GenBank/DDBJ whole genome shotgun (WGS) entry which is preliminary data.</text>
</comment>
<dbReference type="OrthoDB" id="2423701at2759"/>
<dbReference type="PANTHER" id="PTHR10622">
    <property type="entry name" value="HET DOMAIN-CONTAINING PROTEIN"/>
    <property type="match status" value="1"/>
</dbReference>
<dbReference type="InterPro" id="IPR011990">
    <property type="entry name" value="TPR-like_helical_dom_sf"/>
</dbReference>
<protein>
    <recommendedName>
        <fullName evidence="1">Heterokaryon incompatibility domain-containing protein</fullName>
    </recommendedName>
</protein>
<dbReference type="GeneID" id="64705531"/>
<dbReference type="Proteomes" id="UP000823399">
    <property type="component" value="Unassembled WGS sequence"/>
</dbReference>
<proteinExistence type="predicted"/>
<accession>A0A9P7JZU4</accession>
<evidence type="ECO:0000259" key="1">
    <source>
        <dbReference type="Pfam" id="PF06985"/>
    </source>
</evidence>
<feature type="domain" description="Heterokaryon incompatibility" evidence="1">
    <location>
        <begin position="124"/>
        <end position="195"/>
    </location>
</feature>
<dbReference type="Gene3D" id="1.25.40.10">
    <property type="entry name" value="Tetratricopeptide repeat domain"/>
    <property type="match status" value="1"/>
</dbReference>
<keyword evidence="3" id="KW-1185">Reference proteome</keyword>